<feature type="region of interest" description="Disordered" evidence="1">
    <location>
        <begin position="1"/>
        <end position="20"/>
    </location>
</feature>
<keyword evidence="3" id="KW-1185">Reference proteome</keyword>
<accession>A0AAD4Y9M1</accession>
<proteinExistence type="predicted"/>
<evidence type="ECO:0000313" key="3">
    <source>
        <dbReference type="Proteomes" id="UP001214576"/>
    </source>
</evidence>
<dbReference type="AlphaFoldDB" id="A0AAD4Y9M1"/>
<organism evidence="2 3">
    <name type="scientific">Ovis ammon polii</name>
    <dbReference type="NCBI Taxonomy" id="230172"/>
    <lineage>
        <taxon>Eukaryota</taxon>
        <taxon>Metazoa</taxon>
        <taxon>Chordata</taxon>
        <taxon>Craniata</taxon>
        <taxon>Vertebrata</taxon>
        <taxon>Euteleostomi</taxon>
        <taxon>Mammalia</taxon>
        <taxon>Eutheria</taxon>
        <taxon>Laurasiatheria</taxon>
        <taxon>Artiodactyla</taxon>
        <taxon>Ruminantia</taxon>
        <taxon>Pecora</taxon>
        <taxon>Bovidae</taxon>
        <taxon>Caprinae</taxon>
        <taxon>Ovis</taxon>
    </lineage>
</organism>
<dbReference type="EMBL" id="JAKZEL010000010">
    <property type="protein sequence ID" value="KAI4539814.1"/>
    <property type="molecule type" value="Genomic_DNA"/>
</dbReference>
<evidence type="ECO:0000313" key="2">
    <source>
        <dbReference type="EMBL" id="KAI4539814.1"/>
    </source>
</evidence>
<evidence type="ECO:0000256" key="1">
    <source>
        <dbReference type="SAM" id="MobiDB-lite"/>
    </source>
</evidence>
<protein>
    <submittedName>
        <fullName evidence="2">Uncharacterized protein</fullName>
    </submittedName>
</protein>
<sequence>MVASGPHIWTSGTPHPGRDRAVDASQMAIWPLTPWSRDALLKKIDSERLPIESFVFTCGLVNFQECFRPKLSRVPSPRPGSAQGPKLGPLVNPQTFYGPCLDGPSGLTAASQPLLLLL</sequence>
<name>A0AAD4Y9M1_OVIAM</name>
<dbReference type="Proteomes" id="UP001214576">
    <property type="component" value="Unassembled WGS sequence"/>
</dbReference>
<comment type="caution">
    <text evidence="2">The sequence shown here is derived from an EMBL/GenBank/DDBJ whole genome shotgun (WGS) entry which is preliminary data.</text>
</comment>
<reference evidence="2" key="1">
    <citation type="submission" date="2022-03" db="EMBL/GenBank/DDBJ databases">
        <title>Genomic analyses of argali, domestic sheep and their hybrids provide insights into chromosomal evolution, heterosis and genetic basis of agronomic traits.</title>
        <authorList>
            <person name="Li M."/>
        </authorList>
    </citation>
    <scope>NUCLEOTIDE SEQUENCE</scope>
    <source>
        <strain evidence="2">CAU-MHL-2022a</strain>
        <tissue evidence="2">Skin</tissue>
    </source>
</reference>
<gene>
    <name evidence="2" type="ORF">MG293_010209</name>
</gene>